<sequence length="599" mass="66354">MAREPSNETNSPVAVPVAGLQVIDEDLPLITEHLDLNEHTKPDTPVSPLTETKPNTPANTPAVSSPNGTNGVNGDKPPLTITDLCRNLTVESSKAATPDNKSSDDGDSDANGREKPNGGDKLAKLLASVPENPTGISVDQLYSENAINIQDIENNGKMRVFLTQTAQGLSPSSGGYKANYCFLVQLAKRGHACAQICYAYESEINRACEELEKKGKDSQRRHEDVFVTDKYNKLHRFVITMFVNDDGILNIALDRNVFNVVWPTKEFFPGIIEYLEGDVQNVSPQMRTLVNLFGQHISGFRPTHVVFNDALTMKVAANHPLRPWFKRIGIIHTAEQLPFGPFSQGILGHCLSPKFEVGMLHDLDGIWSVSKAIQDYSKKYGNLDTKFLVHSPLTYLDSNRQMPLVRYNIDKVAVGMVNPCPHKGMDILVGLAKELPDVKFVTWASWGSEKEHLETLNSIPNIEVMPTTRDTDEIWDTIKILIAPSVWHEAWGIIVTEAQLRGIPVVASNAGGLPEAKIGLPYVIPVNMVTGKRHPNGYYVVPEQDITEWKAVVEGLMTNDRKYKRVATMTAAVAAHWLRGLDPLAHEKWLLSMMDDGKE</sequence>
<keyword evidence="2" id="KW-0808">Transferase</keyword>
<gene>
    <name evidence="4" type="ORF">B0T16DRAFT_335345</name>
</gene>
<dbReference type="SUPFAM" id="SSF53756">
    <property type="entry name" value="UDP-Glycosyltransferase/glycogen phosphorylase"/>
    <property type="match status" value="1"/>
</dbReference>
<keyword evidence="5" id="KW-1185">Reference proteome</keyword>
<evidence type="ECO:0000256" key="1">
    <source>
        <dbReference type="ARBA" id="ARBA00022676"/>
    </source>
</evidence>
<evidence type="ECO:0000313" key="4">
    <source>
        <dbReference type="EMBL" id="KAK0640819.1"/>
    </source>
</evidence>
<evidence type="ECO:0000313" key="5">
    <source>
        <dbReference type="Proteomes" id="UP001174936"/>
    </source>
</evidence>
<dbReference type="PANTHER" id="PTHR12526">
    <property type="entry name" value="GLYCOSYLTRANSFERASE"/>
    <property type="match status" value="1"/>
</dbReference>
<accession>A0AA40CKW9</accession>
<name>A0AA40CKW9_9PEZI</name>
<organism evidence="4 5">
    <name type="scientific">Cercophora newfieldiana</name>
    <dbReference type="NCBI Taxonomy" id="92897"/>
    <lineage>
        <taxon>Eukaryota</taxon>
        <taxon>Fungi</taxon>
        <taxon>Dikarya</taxon>
        <taxon>Ascomycota</taxon>
        <taxon>Pezizomycotina</taxon>
        <taxon>Sordariomycetes</taxon>
        <taxon>Sordariomycetidae</taxon>
        <taxon>Sordariales</taxon>
        <taxon>Lasiosphaeriaceae</taxon>
        <taxon>Cercophora</taxon>
    </lineage>
</organism>
<feature type="compositionally biased region" description="Polar residues" evidence="3">
    <location>
        <begin position="47"/>
        <end position="72"/>
    </location>
</feature>
<keyword evidence="1" id="KW-0328">Glycosyltransferase</keyword>
<evidence type="ECO:0000256" key="2">
    <source>
        <dbReference type="ARBA" id="ARBA00022679"/>
    </source>
</evidence>
<feature type="compositionally biased region" description="Basic and acidic residues" evidence="3">
    <location>
        <begin position="32"/>
        <end position="42"/>
    </location>
</feature>
<dbReference type="Gene3D" id="3.40.50.2000">
    <property type="entry name" value="Glycogen Phosphorylase B"/>
    <property type="match status" value="1"/>
</dbReference>
<feature type="compositionally biased region" description="Basic and acidic residues" evidence="3">
    <location>
        <begin position="110"/>
        <end position="120"/>
    </location>
</feature>
<dbReference type="AlphaFoldDB" id="A0AA40CKW9"/>
<reference evidence="4" key="1">
    <citation type="submission" date="2023-06" db="EMBL/GenBank/DDBJ databases">
        <title>Genome-scale phylogeny and comparative genomics of the fungal order Sordariales.</title>
        <authorList>
            <consortium name="Lawrence Berkeley National Laboratory"/>
            <person name="Hensen N."/>
            <person name="Bonometti L."/>
            <person name="Westerberg I."/>
            <person name="Brannstrom I.O."/>
            <person name="Guillou S."/>
            <person name="Cros-Aarteil S."/>
            <person name="Calhoun S."/>
            <person name="Haridas S."/>
            <person name="Kuo A."/>
            <person name="Mondo S."/>
            <person name="Pangilinan J."/>
            <person name="Riley R."/>
            <person name="Labutti K."/>
            <person name="Andreopoulos B."/>
            <person name="Lipzen A."/>
            <person name="Chen C."/>
            <person name="Yanf M."/>
            <person name="Daum C."/>
            <person name="Ng V."/>
            <person name="Clum A."/>
            <person name="Steindorff A."/>
            <person name="Ohm R."/>
            <person name="Martin F."/>
            <person name="Silar P."/>
            <person name="Natvig D."/>
            <person name="Lalanne C."/>
            <person name="Gautier V."/>
            <person name="Ament-Velasquez S.L."/>
            <person name="Kruys A."/>
            <person name="Hutchinson M.I."/>
            <person name="Powell A.J."/>
            <person name="Barry K."/>
            <person name="Miller A.N."/>
            <person name="Grigoriev I.V."/>
            <person name="Debuchy R."/>
            <person name="Gladieux P."/>
            <person name="Thoren M.H."/>
            <person name="Johannesson H."/>
        </authorList>
    </citation>
    <scope>NUCLEOTIDE SEQUENCE</scope>
    <source>
        <strain evidence="4">SMH2532-1</strain>
    </source>
</reference>
<evidence type="ECO:0008006" key="6">
    <source>
        <dbReference type="Google" id="ProtNLM"/>
    </source>
</evidence>
<comment type="caution">
    <text evidence="4">The sequence shown here is derived from an EMBL/GenBank/DDBJ whole genome shotgun (WGS) entry which is preliminary data.</text>
</comment>
<evidence type="ECO:0000256" key="3">
    <source>
        <dbReference type="SAM" id="MobiDB-lite"/>
    </source>
</evidence>
<dbReference type="GO" id="GO:0016757">
    <property type="term" value="F:glycosyltransferase activity"/>
    <property type="evidence" value="ECO:0007669"/>
    <property type="project" value="UniProtKB-KW"/>
</dbReference>
<dbReference type="Pfam" id="PF13692">
    <property type="entry name" value="Glyco_trans_1_4"/>
    <property type="match status" value="1"/>
</dbReference>
<proteinExistence type="predicted"/>
<dbReference type="EMBL" id="JAULSV010000006">
    <property type="protein sequence ID" value="KAK0640819.1"/>
    <property type="molecule type" value="Genomic_DNA"/>
</dbReference>
<feature type="region of interest" description="Disordered" evidence="3">
    <location>
        <begin position="31"/>
        <end position="120"/>
    </location>
</feature>
<dbReference type="Proteomes" id="UP001174936">
    <property type="component" value="Unassembled WGS sequence"/>
</dbReference>
<protein>
    <recommendedName>
        <fullName evidence="6">Glycosyl transferase family 1 domain-containing protein</fullName>
    </recommendedName>
</protein>
<dbReference type="PANTHER" id="PTHR12526:SF510">
    <property type="entry name" value="D-INOSITOL 3-PHOSPHATE GLYCOSYLTRANSFERASE"/>
    <property type="match status" value="1"/>
</dbReference>